<evidence type="ECO:0000256" key="1">
    <source>
        <dbReference type="SAM" id="MobiDB-lite"/>
    </source>
</evidence>
<organism evidence="2 3">
    <name type="scientific">Daucus carota subsp. sativus</name>
    <name type="common">Carrot</name>
    <dbReference type="NCBI Taxonomy" id="79200"/>
    <lineage>
        <taxon>Eukaryota</taxon>
        <taxon>Viridiplantae</taxon>
        <taxon>Streptophyta</taxon>
        <taxon>Embryophyta</taxon>
        <taxon>Tracheophyta</taxon>
        <taxon>Spermatophyta</taxon>
        <taxon>Magnoliopsida</taxon>
        <taxon>eudicotyledons</taxon>
        <taxon>Gunneridae</taxon>
        <taxon>Pentapetalae</taxon>
        <taxon>asterids</taxon>
        <taxon>campanulids</taxon>
        <taxon>Apiales</taxon>
        <taxon>Apiaceae</taxon>
        <taxon>Apioideae</taxon>
        <taxon>Scandiceae</taxon>
        <taxon>Daucinae</taxon>
        <taxon>Daucus</taxon>
        <taxon>Daucus sect. Daucus</taxon>
    </lineage>
</organism>
<accession>A0A166AMM0</accession>
<gene>
    <name evidence="2" type="ORF">DCAR_0311666</name>
</gene>
<reference evidence="2" key="2">
    <citation type="submission" date="2022-03" db="EMBL/GenBank/DDBJ databases">
        <title>Draft title - Genomic analysis of global carrot germplasm unveils the trajectory of domestication and the origin of high carotenoid orange carrot.</title>
        <authorList>
            <person name="Iorizzo M."/>
            <person name="Ellison S."/>
            <person name="Senalik D."/>
            <person name="Macko-Podgorni A."/>
            <person name="Grzebelus D."/>
            <person name="Bostan H."/>
            <person name="Rolling W."/>
            <person name="Curaba J."/>
            <person name="Simon P."/>
        </authorList>
    </citation>
    <scope>NUCLEOTIDE SEQUENCE</scope>
    <source>
        <tissue evidence="2">Leaf</tissue>
    </source>
</reference>
<proteinExistence type="predicted"/>
<keyword evidence="3" id="KW-1185">Reference proteome</keyword>
<dbReference type="Gramene" id="KZN01506">
    <property type="protein sequence ID" value="KZN01506"/>
    <property type="gene ID" value="DCAR_010283"/>
</dbReference>
<evidence type="ECO:0000313" key="3">
    <source>
        <dbReference type="Proteomes" id="UP000077755"/>
    </source>
</evidence>
<name>A0A166AMM0_DAUCS</name>
<evidence type="ECO:0000313" key="2">
    <source>
        <dbReference type="EMBL" id="WOG92400.1"/>
    </source>
</evidence>
<dbReference type="AlphaFoldDB" id="A0A166AMM0"/>
<protein>
    <submittedName>
        <fullName evidence="2">Uncharacterized protein</fullName>
    </submittedName>
</protein>
<reference evidence="2" key="1">
    <citation type="journal article" date="2016" name="Nat. Genet.">
        <title>A high-quality carrot genome assembly provides new insights into carotenoid accumulation and asterid genome evolution.</title>
        <authorList>
            <person name="Iorizzo M."/>
            <person name="Ellison S."/>
            <person name="Senalik D."/>
            <person name="Zeng P."/>
            <person name="Satapoomin P."/>
            <person name="Huang J."/>
            <person name="Bowman M."/>
            <person name="Iovene M."/>
            <person name="Sanseverino W."/>
            <person name="Cavagnaro P."/>
            <person name="Yildiz M."/>
            <person name="Macko-Podgorni A."/>
            <person name="Moranska E."/>
            <person name="Grzebelus E."/>
            <person name="Grzebelus D."/>
            <person name="Ashrafi H."/>
            <person name="Zheng Z."/>
            <person name="Cheng S."/>
            <person name="Spooner D."/>
            <person name="Van Deynze A."/>
            <person name="Simon P."/>
        </authorList>
    </citation>
    <scope>NUCLEOTIDE SEQUENCE</scope>
    <source>
        <tissue evidence="2">Leaf</tissue>
    </source>
</reference>
<feature type="region of interest" description="Disordered" evidence="1">
    <location>
        <begin position="38"/>
        <end position="60"/>
    </location>
</feature>
<sequence length="60" mass="6475">MEDKMNKKLEKILGKLAEQNPSLNINVKELLAVAFVEGEGETGTDGEEGVEQGVEEEADA</sequence>
<dbReference type="Proteomes" id="UP000077755">
    <property type="component" value="Chromosome 3"/>
</dbReference>
<dbReference type="EMBL" id="CP093345">
    <property type="protein sequence ID" value="WOG92400.1"/>
    <property type="molecule type" value="Genomic_DNA"/>
</dbReference>